<evidence type="ECO:0000256" key="1">
    <source>
        <dbReference type="SAM" id="MobiDB-lite"/>
    </source>
</evidence>
<feature type="region of interest" description="Disordered" evidence="1">
    <location>
        <begin position="1"/>
        <end position="26"/>
    </location>
</feature>
<dbReference type="EMBL" id="OZ037944">
    <property type="protein sequence ID" value="CAL1693839.1"/>
    <property type="molecule type" value="Genomic_DNA"/>
</dbReference>
<name>A0ABP1CGT3_9APHY</name>
<dbReference type="PANTHER" id="PTHR28674">
    <property type="entry name" value="SIMILAR TO DNA SEGMENT, CHR 10, WAYNE STATE UNIVERSITY 102,-EXPRESSED"/>
    <property type="match status" value="1"/>
</dbReference>
<dbReference type="InterPro" id="IPR027921">
    <property type="entry name" value="NOPCHAP1"/>
</dbReference>
<dbReference type="Pfam" id="PF15370">
    <property type="entry name" value="NOPCHAP1"/>
    <property type="match status" value="1"/>
</dbReference>
<accession>A0ABP1CGT3</accession>
<organism evidence="2 3">
    <name type="scientific">Somion occarium</name>
    <dbReference type="NCBI Taxonomy" id="3059160"/>
    <lineage>
        <taxon>Eukaryota</taxon>
        <taxon>Fungi</taxon>
        <taxon>Dikarya</taxon>
        <taxon>Basidiomycota</taxon>
        <taxon>Agaricomycotina</taxon>
        <taxon>Agaricomycetes</taxon>
        <taxon>Polyporales</taxon>
        <taxon>Cerrenaceae</taxon>
        <taxon>Somion</taxon>
    </lineage>
</organism>
<dbReference type="Proteomes" id="UP001497453">
    <property type="component" value="Chromosome 1"/>
</dbReference>
<evidence type="ECO:0000313" key="2">
    <source>
        <dbReference type="EMBL" id="CAL1693839.1"/>
    </source>
</evidence>
<feature type="region of interest" description="Disordered" evidence="1">
    <location>
        <begin position="38"/>
        <end position="58"/>
    </location>
</feature>
<keyword evidence="3" id="KW-1185">Reference proteome</keyword>
<feature type="compositionally biased region" description="Basic and acidic residues" evidence="1">
    <location>
        <begin position="1"/>
        <end position="20"/>
    </location>
</feature>
<proteinExistence type="predicted"/>
<evidence type="ECO:0000313" key="3">
    <source>
        <dbReference type="Proteomes" id="UP001497453"/>
    </source>
</evidence>
<dbReference type="PANTHER" id="PTHR28674:SF1">
    <property type="entry name" value="NOP PROTEIN CHAPERONE 1"/>
    <property type="match status" value="1"/>
</dbReference>
<protein>
    <submittedName>
        <fullName evidence="2">Uncharacterized protein</fullName>
    </submittedName>
</protein>
<feature type="region of interest" description="Disordered" evidence="1">
    <location>
        <begin position="119"/>
        <end position="146"/>
    </location>
</feature>
<gene>
    <name evidence="2" type="ORF">GFSPODELE1_LOCUS28</name>
</gene>
<sequence length="231" mass="25958">MGDTTIERTARKSREGGKLDVEDEEQRQARMHNVLTQLDSKASRQAQAPPRPFEFGDRKTFAVEPPSELLCRLQSFLPELAASNAELVHRAREDPRSVDIENVEDESRYIEMNLGLGVFEDHSKTHPQTTDSEMSEDDSSDSDTSSVDIISDFASTISRPIRPLPRRTTTRPAIIVLDDGNSKDERSSHTSEEIFDSAFQPCGATRFLRYATLSACNLSLRPSVVRMTMPR</sequence>
<reference evidence="3" key="1">
    <citation type="submission" date="2024-04" db="EMBL/GenBank/DDBJ databases">
        <authorList>
            <person name="Shaw F."/>
            <person name="Minotto A."/>
        </authorList>
    </citation>
    <scope>NUCLEOTIDE SEQUENCE [LARGE SCALE GENOMIC DNA]</scope>
</reference>